<dbReference type="InterPro" id="IPR050708">
    <property type="entry name" value="T6SS_VgrG/RHS"/>
</dbReference>
<comment type="caution">
    <text evidence="3">The sequence shown here is derived from an EMBL/GenBank/DDBJ whole genome shotgun (WGS) entry which is preliminary data.</text>
</comment>
<feature type="region of interest" description="Disordered" evidence="1">
    <location>
        <begin position="55"/>
        <end position="170"/>
    </location>
</feature>
<dbReference type="Pfam" id="PF07591">
    <property type="entry name" value="PT-HINT"/>
    <property type="match status" value="1"/>
</dbReference>
<feature type="compositionally biased region" description="Low complexity" evidence="1">
    <location>
        <begin position="1982"/>
        <end position="2005"/>
    </location>
</feature>
<feature type="compositionally biased region" description="Basic and acidic residues" evidence="1">
    <location>
        <begin position="55"/>
        <end position="66"/>
    </location>
</feature>
<accession>A0A7W3WJ40</accession>
<feature type="domain" description="Hint" evidence="2">
    <location>
        <begin position="2067"/>
        <end position="2202"/>
    </location>
</feature>
<feature type="compositionally biased region" description="Basic residues" evidence="1">
    <location>
        <begin position="152"/>
        <end position="164"/>
    </location>
</feature>
<organism evidence="3 4">
    <name type="scientific">Streptomyces alkaliterrae</name>
    <dbReference type="NCBI Taxonomy" id="2213162"/>
    <lineage>
        <taxon>Bacteria</taxon>
        <taxon>Bacillati</taxon>
        <taxon>Actinomycetota</taxon>
        <taxon>Actinomycetes</taxon>
        <taxon>Kitasatosporales</taxon>
        <taxon>Streptomycetaceae</taxon>
        <taxon>Streptomyces</taxon>
    </lineage>
</organism>
<dbReference type="SMART" id="SM00306">
    <property type="entry name" value="HintN"/>
    <property type="match status" value="1"/>
</dbReference>
<dbReference type="PANTHER" id="PTHR32305">
    <property type="match status" value="1"/>
</dbReference>
<protein>
    <submittedName>
        <fullName evidence="3">Rhs family-like protein</fullName>
    </submittedName>
</protein>
<feature type="compositionally biased region" description="Basic residues" evidence="1">
    <location>
        <begin position="2006"/>
        <end position="2026"/>
    </location>
</feature>
<name>A0A7W3WJ40_9ACTN</name>
<dbReference type="Pfam" id="PF05593">
    <property type="entry name" value="RHS_repeat"/>
    <property type="match status" value="1"/>
</dbReference>
<sequence>MIFWGGETVQQLLWHLKYLWHWRRSVTLVAFLAMLVTLLPQADIAAAAGRELPEVERERSVSGQDHKPRKNPAGKGAPAWRPGKNGWPTGSRVLAVDGSARDQVDGRAASTARPRPGDRPTPLLRDGGKGGTGAGLPVALTTPGASDSKDASKRKRGSERRRAARPGETARVEVLNRAAARRAGVEGLLFTLAPTTGGGLTPSGDDSPARGEVGVRVDYSGFDELYGGDWASRLRIVQLPACALTTPDKAACRTATPLPSENDPAEQTVTADVDLAPTTAKSSAVGARSFAAQPMVFAAAAGSSGSSGSYSATPLSPSGSWMAGSSSGGFSWTYPVETPEVPGGPQPEIALGYSSQSVDGRTASTNGQSSWVAEGWDYEPGFIERRYRSCADDQGNGANNTTKTGDLCWGSDQVIMSLGGSSTELVKDDTTGDWRPADDDGSRVERRTGAANGTKDGEHWVVTTTDGTRYHFGLNKLPGAPDDTVTNSVATAPVYGNHPGEPCHASTFAASSCTQGWRWNLDYVVDTHGDAMTLWWTKETNRYGAAGKDTGVAYTRATYLRRIDYGQRATSLFTGQPAGRVGFTVAERCVPTANFDCAVANRTPANATHWPDVPLDQECKSGASCKGKNSPTFWTTKRLTKISTSVLVGTALRTVDSWTLDQSFPATGDGTSPALWLKSLTRTGHAADGTTASMPPVTFEGIQLDNRVDGLEGLPPFSRWRVNAIRTETGGSIAVTYSDRDCRALAPKRMPADPHTNTYRCYPQYWTPEGAWEPVQDWFHKYVVTQVREEDNVTDAPPKVTSYEYLGGAAWAFDDSEFADDKHRTWSQYRGYERVRTRLGAGDDVKQLSEHRYFRGMHGDRLPSGTRTASVSDSEGNAVTDHGHFQGQLREEITYASDGGPVENATTFTSWAQKTASRKRAGTTPLDAYMVRPATNRSRERGDGDTWLRATETTTYDNYGMPTKVDEVTTGGTKRCTTTTYARNTAKHILDAEVREVTTAGACAETGATVLDDTRTLYDGQTYGKAPTTGLVTQVQERNAEGDGYVTTDRTEYDVHGRETATFDTEGGRTTVAYTPATGAIPTKTVTTDPLGHTETVEFDPLRGLPLAEIDANGKRVDLEYDPLGRLLKVWDIDRDKATQTPSATYEYSITKTAPTVVTTRAVRDNGSYSVSYEILDGLLRTRQVQDQAVGGGRLISDTFHDSAGRDFKSNDGYFNESAPSRTLLLVGDHQVPAQSRVTYNGLGEPTAEIAYFRGEEKHRTVIERTGNSTTTVPPGGDIVTTTFTDDEGRVAKLREYSNTARTKWRDTTYHYDALDQLVRITAPGGAETTFTYDGRGRQTSSTDPDGGTTRYTYDNSDRVVTTTDPRGNTLYTKYDVGGRPVSLHEDGPNGPKRLEWTYDTLGKGLPVAAIRHHNGEQYREEVTGYDKAYRPTGTRTVIPASEGLVGGTYNYRYSYTSTGNLSWVEVPGVGGLTTERIVFRYNADGLPISIGGTANYVTDVQYSAFGETLRVESGATGRKVWSSYEFDEFTKRLTKATFDRSVNPGRIDDVRYRYDEAGNVTSITSTPGQAVAADAKPDTQCFAYDQLRRMTSAWTAKTDCAGAPGKATVGGPDAYWHSYEFDEAGNRTKLVEHDTDGDPAKDVTRTYRYGKAGVGGPNALAEVLSTGPGGDRLNTFAYDKAGNTTKRQRGGTTQTLTWDIEGQLTKVSEPLEEGGTSETSYLYGPDGERLIRTAPDGKKTLYLGEAELTVDDRNGERTAQRFYEHPDGSTTVRSTGGGRELMLSDHHGTSNTTVDLVDPGMGVVRRQTMPFGEERGAAPTSWPGERGFVGGTIDRATGLTRLGARDYDPATGRFISVDPMVDYTEPATINPYAYANNAPATFSDPDGLFFPILVGIAARIALQAAIRAAARYAARRAAQAAARRAAQAAARRAAARAAARRAAARAAARRAAARRAAQRAAARAAARRAAARAAARRAAQRRAAAQARQRAARAAQRRAQAQRAAQRRAKPKPRPQPRSQPKPKPKPSQQKKPTQRKVENVKRELKEEARDNAIDTATNGGGNPGCNSFAPGTYVLMADGSKKPIDKIKVGDKVLATDPRTGRTETKTVTATILGEGRKQLVKVTVRTAELAAAAVSAGAAGAGGDGASRALSAAADDRNPSDRGTASVVATDGHPFWVPQLGEWLKADELAPGQWLQTSSGTWVQITAVEQWTAKQRVHNLTVEGIHTYYVGAGPTTALVHNCNGSTWTPDENYSPEAIASRSEEWSRQAGLTKKHDQLAREVASNPSYPQRISGGALDFFRNSGNARGWSDWKNSPIFDMTGLGQHNQIRVMVHHRTGEIAWFPLKKSGEHDYNNPRYYKYGRRGR</sequence>
<reference evidence="4" key="1">
    <citation type="submission" date="2020-05" db="EMBL/GenBank/DDBJ databases">
        <title>Classification of alakaliphilic streptomycetes isolated from an alkaline soil next to Lonar Crater, India and a proposal for the recognition of Streptomyces alkaliterrae sp. nov.</title>
        <authorList>
            <person name="Golinska P."/>
        </authorList>
    </citation>
    <scope>NUCLEOTIDE SEQUENCE [LARGE SCALE GENOMIC DNA]</scope>
    <source>
        <strain evidence="4">OF3</strain>
    </source>
</reference>
<dbReference type="InterPro" id="IPR022385">
    <property type="entry name" value="Rhs_assc_core"/>
</dbReference>
<dbReference type="EMBL" id="JABJWZ010000044">
    <property type="protein sequence ID" value="MBB1253252.1"/>
    <property type="molecule type" value="Genomic_DNA"/>
</dbReference>
<feature type="region of interest" description="Disordered" evidence="1">
    <location>
        <begin position="1959"/>
        <end position="2066"/>
    </location>
</feature>
<evidence type="ECO:0000313" key="4">
    <source>
        <dbReference type="Proteomes" id="UP000525686"/>
    </source>
</evidence>
<feature type="compositionally biased region" description="Basic and acidic residues" evidence="1">
    <location>
        <begin position="425"/>
        <end position="448"/>
    </location>
</feature>
<dbReference type="PROSITE" id="PS50818">
    <property type="entry name" value="INTEIN_C_TER"/>
    <property type="match status" value="1"/>
</dbReference>
<dbReference type="RefSeq" id="WP_181353878.1">
    <property type="nucleotide sequence ID" value="NZ_JABJWZ010000044.1"/>
</dbReference>
<feature type="compositionally biased region" description="Basic and acidic residues" evidence="1">
    <location>
        <begin position="2037"/>
        <end position="2054"/>
    </location>
</feature>
<evidence type="ECO:0000256" key="1">
    <source>
        <dbReference type="SAM" id="MobiDB-lite"/>
    </source>
</evidence>
<dbReference type="SUPFAM" id="SSF51294">
    <property type="entry name" value="Hedgehog/intein (Hint) domain"/>
    <property type="match status" value="2"/>
</dbReference>
<dbReference type="InterPro" id="IPR036844">
    <property type="entry name" value="Hint_dom_sf"/>
</dbReference>
<dbReference type="NCBIfam" id="TIGR01643">
    <property type="entry name" value="YD_repeat_2x"/>
    <property type="match status" value="1"/>
</dbReference>
<dbReference type="NCBIfam" id="TIGR03696">
    <property type="entry name" value="Rhs_assc_core"/>
    <property type="match status" value="1"/>
</dbReference>
<dbReference type="InterPro" id="IPR031325">
    <property type="entry name" value="RHS_repeat"/>
</dbReference>
<feature type="region of interest" description="Disordered" evidence="1">
    <location>
        <begin position="421"/>
        <end position="458"/>
    </location>
</feature>
<feature type="region of interest" description="Disordered" evidence="1">
    <location>
        <begin position="856"/>
        <end position="886"/>
    </location>
</feature>
<dbReference type="InterPro" id="IPR006530">
    <property type="entry name" value="YD"/>
</dbReference>
<feature type="compositionally biased region" description="Polar residues" evidence="1">
    <location>
        <begin position="865"/>
        <end position="877"/>
    </location>
</feature>
<feature type="compositionally biased region" description="Basic residues" evidence="1">
    <location>
        <begin position="1966"/>
        <end position="1981"/>
    </location>
</feature>
<evidence type="ECO:0000313" key="3">
    <source>
        <dbReference type="EMBL" id="MBB1253252.1"/>
    </source>
</evidence>
<dbReference type="InterPro" id="IPR030934">
    <property type="entry name" value="Intein_C"/>
</dbReference>
<dbReference type="Gene3D" id="2.180.10.10">
    <property type="entry name" value="RHS repeat-associated core"/>
    <property type="match status" value="2"/>
</dbReference>
<dbReference type="Proteomes" id="UP000525686">
    <property type="component" value="Unassembled WGS sequence"/>
</dbReference>
<gene>
    <name evidence="3" type="ORF">H3146_07690</name>
</gene>
<dbReference type="Gene3D" id="2.170.16.10">
    <property type="entry name" value="Hedgehog/Intein (Hint) domain"/>
    <property type="match status" value="2"/>
</dbReference>
<dbReference type="InterPro" id="IPR003587">
    <property type="entry name" value="Hint_dom_N"/>
</dbReference>
<dbReference type="CDD" id="cd00081">
    <property type="entry name" value="Hint"/>
    <property type="match status" value="1"/>
</dbReference>
<proteinExistence type="predicted"/>
<dbReference type="PANTHER" id="PTHR32305:SF17">
    <property type="entry name" value="TRNA NUCLEASE WAPA"/>
    <property type="match status" value="1"/>
</dbReference>
<feature type="region of interest" description="Disordered" evidence="1">
    <location>
        <begin position="2141"/>
        <end position="2168"/>
    </location>
</feature>
<evidence type="ECO:0000259" key="2">
    <source>
        <dbReference type="SMART" id="SM00306"/>
    </source>
</evidence>